<dbReference type="AlphaFoldDB" id="A0A9D4I7U3"/>
<organism evidence="1 2">
    <name type="scientific">Dreissena polymorpha</name>
    <name type="common">Zebra mussel</name>
    <name type="synonym">Mytilus polymorpha</name>
    <dbReference type="NCBI Taxonomy" id="45954"/>
    <lineage>
        <taxon>Eukaryota</taxon>
        <taxon>Metazoa</taxon>
        <taxon>Spiralia</taxon>
        <taxon>Lophotrochozoa</taxon>
        <taxon>Mollusca</taxon>
        <taxon>Bivalvia</taxon>
        <taxon>Autobranchia</taxon>
        <taxon>Heteroconchia</taxon>
        <taxon>Euheterodonta</taxon>
        <taxon>Imparidentia</taxon>
        <taxon>Neoheterodontei</taxon>
        <taxon>Myida</taxon>
        <taxon>Dreissenoidea</taxon>
        <taxon>Dreissenidae</taxon>
        <taxon>Dreissena</taxon>
    </lineage>
</organism>
<proteinExistence type="predicted"/>
<gene>
    <name evidence="1" type="ORF">DPMN_186039</name>
</gene>
<evidence type="ECO:0000313" key="1">
    <source>
        <dbReference type="EMBL" id="KAH3751480.1"/>
    </source>
</evidence>
<protein>
    <submittedName>
        <fullName evidence="1">Uncharacterized protein</fullName>
    </submittedName>
</protein>
<dbReference type="EMBL" id="JAIWYP010000010">
    <property type="protein sequence ID" value="KAH3751480.1"/>
    <property type="molecule type" value="Genomic_DNA"/>
</dbReference>
<keyword evidence="2" id="KW-1185">Reference proteome</keyword>
<name>A0A9D4I7U3_DREPO</name>
<evidence type="ECO:0000313" key="2">
    <source>
        <dbReference type="Proteomes" id="UP000828390"/>
    </source>
</evidence>
<reference evidence="1" key="2">
    <citation type="submission" date="2020-11" db="EMBL/GenBank/DDBJ databases">
        <authorList>
            <person name="McCartney M.A."/>
            <person name="Auch B."/>
            <person name="Kono T."/>
            <person name="Mallez S."/>
            <person name="Becker A."/>
            <person name="Gohl D.M."/>
            <person name="Silverstein K.A.T."/>
            <person name="Koren S."/>
            <person name="Bechman K.B."/>
            <person name="Herman A."/>
            <person name="Abrahante J.E."/>
            <person name="Garbe J."/>
        </authorList>
    </citation>
    <scope>NUCLEOTIDE SEQUENCE</scope>
    <source>
        <strain evidence="1">Duluth1</strain>
        <tissue evidence="1">Whole animal</tissue>
    </source>
</reference>
<comment type="caution">
    <text evidence="1">The sequence shown here is derived from an EMBL/GenBank/DDBJ whole genome shotgun (WGS) entry which is preliminary data.</text>
</comment>
<sequence length="52" mass="5795">MVCIPAITRLASGMARWTGQAIVIMKSRALGPLMHFKQDLATECLRLNVPHF</sequence>
<reference evidence="1" key="1">
    <citation type="journal article" date="2019" name="bioRxiv">
        <title>The Genome of the Zebra Mussel, Dreissena polymorpha: A Resource for Invasive Species Research.</title>
        <authorList>
            <person name="McCartney M.A."/>
            <person name="Auch B."/>
            <person name="Kono T."/>
            <person name="Mallez S."/>
            <person name="Zhang Y."/>
            <person name="Obille A."/>
            <person name="Becker A."/>
            <person name="Abrahante J.E."/>
            <person name="Garbe J."/>
            <person name="Badalamenti J.P."/>
            <person name="Herman A."/>
            <person name="Mangelson H."/>
            <person name="Liachko I."/>
            <person name="Sullivan S."/>
            <person name="Sone E.D."/>
            <person name="Koren S."/>
            <person name="Silverstein K.A.T."/>
            <person name="Beckman K.B."/>
            <person name="Gohl D.M."/>
        </authorList>
    </citation>
    <scope>NUCLEOTIDE SEQUENCE</scope>
    <source>
        <strain evidence="1">Duluth1</strain>
        <tissue evidence="1">Whole animal</tissue>
    </source>
</reference>
<dbReference type="Proteomes" id="UP000828390">
    <property type="component" value="Unassembled WGS sequence"/>
</dbReference>
<accession>A0A9D4I7U3</accession>